<evidence type="ECO:0000256" key="2">
    <source>
        <dbReference type="SAM" id="SignalP"/>
    </source>
</evidence>
<feature type="signal peptide" evidence="2">
    <location>
        <begin position="1"/>
        <end position="26"/>
    </location>
</feature>
<accession>A0A7X0H583</accession>
<dbReference type="RefSeq" id="WP_184676863.1">
    <property type="nucleotide sequence ID" value="NZ_JACHGY010000001.1"/>
</dbReference>
<name>A0A7X0H583_9BACT</name>
<feature type="domain" description="Ice-binding protein C-terminal" evidence="3">
    <location>
        <begin position="211"/>
        <end position="232"/>
    </location>
</feature>
<feature type="region of interest" description="Disordered" evidence="1">
    <location>
        <begin position="37"/>
        <end position="78"/>
    </location>
</feature>
<comment type="caution">
    <text evidence="4">The sequence shown here is derived from an EMBL/GenBank/DDBJ whole genome shotgun (WGS) entry which is preliminary data.</text>
</comment>
<dbReference type="InterPro" id="IPR013424">
    <property type="entry name" value="Ice-binding_C"/>
</dbReference>
<keyword evidence="5" id="KW-1185">Reference proteome</keyword>
<protein>
    <recommendedName>
        <fullName evidence="3">Ice-binding protein C-terminal domain-containing protein</fullName>
    </recommendedName>
</protein>
<evidence type="ECO:0000259" key="3">
    <source>
        <dbReference type="Pfam" id="PF07589"/>
    </source>
</evidence>
<evidence type="ECO:0000256" key="1">
    <source>
        <dbReference type="SAM" id="MobiDB-lite"/>
    </source>
</evidence>
<dbReference type="EMBL" id="JACHGY010000001">
    <property type="protein sequence ID" value="MBB6429277.1"/>
    <property type="molecule type" value="Genomic_DNA"/>
</dbReference>
<keyword evidence="2" id="KW-0732">Signal</keyword>
<reference evidence="4 5" key="1">
    <citation type="submission" date="2020-08" db="EMBL/GenBank/DDBJ databases">
        <title>Genomic Encyclopedia of Type Strains, Phase IV (KMG-IV): sequencing the most valuable type-strain genomes for metagenomic binning, comparative biology and taxonomic classification.</title>
        <authorList>
            <person name="Goeker M."/>
        </authorList>
    </citation>
    <scope>NUCLEOTIDE SEQUENCE [LARGE SCALE GENOMIC DNA]</scope>
    <source>
        <strain evidence="4 5">DSM 103725</strain>
    </source>
</reference>
<sequence length="236" mass="24109">MPKPHTTTFLIAGALAAAISAVPAQASLLTVSGSMSATASVSNPAGDGDEDNQGTTGLGFDNPGPRTLTVTSPEGTEDEQTIIQQTFSADTASFTASGSSDSADNLSGFETQGSMALNVVFTVDESELYAFSFTKDNDPGESITAQLTGSDSPSTPLFSFNNSNQGGAVTQLVEFTLNPGVTYTLNALFESAAGGNGSAQSTTTYLIGLETVPEPGTGLVVAIGLLALARRRMRSF</sequence>
<feature type="chain" id="PRO_5030769167" description="Ice-binding protein C-terminal domain-containing protein" evidence="2">
    <location>
        <begin position="27"/>
        <end position="236"/>
    </location>
</feature>
<proteinExistence type="predicted"/>
<dbReference type="Proteomes" id="UP000541810">
    <property type="component" value="Unassembled WGS sequence"/>
</dbReference>
<dbReference type="Pfam" id="PF07589">
    <property type="entry name" value="PEP-CTERM"/>
    <property type="match status" value="1"/>
</dbReference>
<dbReference type="AlphaFoldDB" id="A0A7X0H583"/>
<organism evidence="4 5">
    <name type="scientific">Algisphaera agarilytica</name>
    <dbReference type="NCBI Taxonomy" id="1385975"/>
    <lineage>
        <taxon>Bacteria</taxon>
        <taxon>Pseudomonadati</taxon>
        <taxon>Planctomycetota</taxon>
        <taxon>Phycisphaerae</taxon>
        <taxon>Phycisphaerales</taxon>
        <taxon>Phycisphaeraceae</taxon>
        <taxon>Algisphaera</taxon>
    </lineage>
</organism>
<evidence type="ECO:0000313" key="5">
    <source>
        <dbReference type="Proteomes" id="UP000541810"/>
    </source>
</evidence>
<gene>
    <name evidence="4" type="ORF">HNQ40_001083</name>
</gene>
<evidence type="ECO:0000313" key="4">
    <source>
        <dbReference type="EMBL" id="MBB6429277.1"/>
    </source>
</evidence>